<evidence type="ECO:0000313" key="5">
    <source>
        <dbReference type="WBParaSite" id="BXY_0042900.1"/>
    </source>
</evidence>
<keyword evidence="4" id="KW-1185">Reference proteome</keyword>
<dbReference type="Proteomes" id="UP000582659">
    <property type="component" value="Unassembled WGS sequence"/>
</dbReference>
<gene>
    <name evidence="2" type="ORF">BXYJ_LOCUS8712</name>
</gene>
<evidence type="ECO:0000313" key="2">
    <source>
        <dbReference type="EMBL" id="CAD5225772.1"/>
    </source>
</evidence>
<feature type="chain" id="PRO_5036021804" evidence="1">
    <location>
        <begin position="18"/>
        <end position="292"/>
    </location>
</feature>
<accession>A0A1I7RIA0</accession>
<dbReference type="EMBL" id="CAJFCV020000004">
    <property type="protein sequence ID" value="CAG9115056.1"/>
    <property type="molecule type" value="Genomic_DNA"/>
</dbReference>
<evidence type="ECO:0000313" key="3">
    <source>
        <dbReference type="Proteomes" id="UP000095284"/>
    </source>
</evidence>
<keyword evidence="1" id="KW-0732">Signal</keyword>
<dbReference type="Proteomes" id="UP000095284">
    <property type="component" value="Unplaced"/>
</dbReference>
<feature type="signal peptide" evidence="1">
    <location>
        <begin position="1"/>
        <end position="17"/>
    </location>
</feature>
<sequence length="292" mass="33144">MILHLFPLLFLVTVTHSRHVCEIRERFQGWYAGDVVNVTLKIRSSTPAEVVLKSSNGSVGHSVPRVRVHLRRDQVRIYGDDESELYKIIRKKPVEDVFLKIQIFNDSLGVKINRNDVNIIHNVTPFNSFQKYNHGFLNVHYDIDSTTVYNVDVDDRDRLDKSLIPKSIDFSEGQCLNVTFNSSNSLIALLDENDDIPLQVNNAYDNISAVYRKMVGETDNFGLENYDYGQSSCNQFLLEYTRNGTLVTTCSRTDLIPHPEKGPPNYRRLAIGSGFASIFMSYNVTKGPCNAG</sequence>
<dbReference type="Proteomes" id="UP000659654">
    <property type="component" value="Unassembled WGS sequence"/>
</dbReference>
<protein>
    <submittedName>
        <fullName evidence="2">(pine wood nematode) hypothetical protein</fullName>
    </submittedName>
</protein>
<reference evidence="2" key="2">
    <citation type="submission" date="2020-09" db="EMBL/GenBank/DDBJ databases">
        <authorList>
            <person name="Kikuchi T."/>
        </authorList>
    </citation>
    <scope>NUCLEOTIDE SEQUENCE</scope>
    <source>
        <strain evidence="2">Ka4C1</strain>
    </source>
</reference>
<reference evidence="5" key="1">
    <citation type="submission" date="2016-11" db="UniProtKB">
        <authorList>
            <consortium name="WormBaseParasite"/>
        </authorList>
    </citation>
    <scope>IDENTIFICATION</scope>
</reference>
<evidence type="ECO:0000313" key="4">
    <source>
        <dbReference type="Proteomes" id="UP000659654"/>
    </source>
</evidence>
<organism evidence="3 5">
    <name type="scientific">Bursaphelenchus xylophilus</name>
    <name type="common">Pinewood nematode worm</name>
    <name type="synonym">Aphelenchoides xylophilus</name>
    <dbReference type="NCBI Taxonomy" id="6326"/>
    <lineage>
        <taxon>Eukaryota</taxon>
        <taxon>Metazoa</taxon>
        <taxon>Ecdysozoa</taxon>
        <taxon>Nematoda</taxon>
        <taxon>Chromadorea</taxon>
        <taxon>Rhabditida</taxon>
        <taxon>Tylenchina</taxon>
        <taxon>Tylenchomorpha</taxon>
        <taxon>Aphelenchoidea</taxon>
        <taxon>Aphelenchoididae</taxon>
        <taxon>Bursaphelenchus</taxon>
    </lineage>
</organism>
<dbReference type="WBParaSite" id="BXY_0042900.1">
    <property type="protein sequence ID" value="BXY_0042900.1"/>
    <property type="gene ID" value="BXY_0042900"/>
</dbReference>
<proteinExistence type="predicted"/>
<name>A0A1I7RIA0_BURXY</name>
<dbReference type="AlphaFoldDB" id="A0A1I7RIA0"/>
<dbReference type="EMBL" id="CAJFDI010000004">
    <property type="protein sequence ID" value="CAD5225772.1"/>
    <property type="molecule type" value="Genomic_DNA"/>
</dbReference>
<evidence type="ECO:0000256" key="1">
    <source>
        <dbReference type="SAM" id="SignalP"/>
    </source>
</evidence>